<reference evidence="4" key="2">
    <citation type="submission" date="2023-07" db="EMBL/GenBank/DDBJ databases">
        <title>Description of novel Chryseobacterium sp. strain C-2.</title>
        <authorList>
            <person name="Saticioglu I.B."/>
        </authorList>
    </citation>
    <scope>NUCLEOTIDE SEQUENCE [LARGE SCALE GENOMIC DNA]</scope>
    <source>
        <strain evidence="4">C-2</strain>
    </source>
</reference>
<evidence type="ECO:0000313" key="4">
    <source>
        <dbReference type="Proteomes" id="UP000603715"/>
    </source>
</evidence>
<name>A0A9Q3YQV2_9FLAO</name>
<proteinExistence type="predicted"/>
<evidence type="ECO:0000259" key="1">
    <source>
        <dbReference type="Pfam" id="PF14690"/>
    </source>
</evidence>
<reference evidence="2" key="3">
    <citation type="submission" date="2024-05" db="EMBL/GenBank/DDBJ databases">
        <title>Description of novel Chryseobacterium sp. strain C-2.</title>
        <authorList>
            <person name="Saticioglu I.B."/>
        </authorList>
    </citation>
    <scope>NUCLEOTIDE SEQUENCE</scope>
    <source>
        <strain evidence="2">C-2</strain>
    </source>
</reference>
<sequence length="109" mass="12813">MELDNILIKILGIPSPWKLKKVEVVHVADVVRIEIDYLRNSTFPCANCGKESKVHDGSYREWRHLDFMQYKTYLNVKTSRTKCKECGILTLKEMPFGRMGIHYTFFLND</sequence>
<dbReference type="Pfam" id="PF14690">
    <property type="entry name" value="Zn_ribbon_ISL3"/>
    <property type="match status" value="1"/>
</dbReference>
<feature type="domain" description="Transposase IS204/IS1001/IS1096/IS1165 zinc-finger" evidence="1">
    <location>
        <begin position="43"/>
        <end position="86"/>
    </location>
</feature>
<dbReference type="EMBL" id="JAJJML010000001">
    <property type="protein sequence ID" value="MCC9034356.1"/>
    <property type="molecule type" value="Genomic_DNA"/>
</dbReference>
<dbReference type="Proteomes" id="UP000603715">
    <property type="component" value="Unassembled WGS sequence"/>
</dbReference>
<evidence type="ECO:0000313" key="5">
    <source>
        <dbReference type="Proteomes" id="UP001107960"/>
    </source>
</evidence>
<dbReference type="InterPro" id="IPR029261">
    <property type="entry name" value="Transposase_Znf"/>
</dbReference>
<dbReference type="AlphaFoldDB" id="A0A9Q3YQV2"/>
<accession>A0A9Q3YQV2</accession>
<comment type="caution">
    <text evidence="3">The sequence shown here is derived from an EMBL/GenBank/DDBJ whole genome shotgun (WGS) entry which is preliminary data.</text>
</comment>
<gene>
    <name evidence="2" type="ORF">IEW27_09400</name>
    <name evidence="3" type="ORF">LNP80_08805</name>
</gene>
<dbReference type="Proteomes" id="UP001107960">
    <property type="component" value="Unassembled WGS sequence"/>
</dbReference>
<organism evidence="3 5">
    <name type="scientific">Chryseobacterium muglaense</name>
    <dbReference type="NCBI Taxonomy" id="2893752"/>
    <lineage>
        <taxon>Bacteria</taxon>
        <taxon>Pseudomonadati</taxon>
        <taxon>Bacteroidota</taxon>
        <taxon>Flavobacteriia</taxon>
        <taxon>Flavobacteriales</taxon>
        <taxon>Weeksellaceae</taxon>
        <taxon>Chryseobacterium group</taxon>
        <taxon>Chryseobacterium</taxon>
    </lineage>
</organism>
<protein>
    <submittedName>
        <fullName evidence="3">Transposase family protein</fullName>
    </submittedName>
</protein>
<keyword evidence="4" id="KW-1185">Reference proteome</keyword>
<dbReference type="EMBL" id="JACXXP010000009">
    <property type="protein sequence ID" value="MBD3904808.1"/>
    <property type="molecule type" value="Genomic_DNA"/>
</dbReference>
<reference evidence="3" key="1">
    <citation type="submission" date="2021-11" db="EMBL/GenBank/DDBJ databases">
        <title>Description of novel Chryseobacterium species.</title>
        <authorList>
            <person name="Saticioglu I.B."/>
            <person name="Ay H."/>
            <person name="Altun S."/>
            <person name="Duman M."/>
        </authorList>
    </citation>
    <scope>NUCLEOTIDE SEQUENCE</scope>
    <source>
        <strain evidence="3">C-39</strain>
    </source>
</reference>
<evidence type="ECO:0000313" key="2">
    <source>
        <dbReference type="EMBL" id="MBD3904808.1"/>
    </source>
</evidence>
<evidence type="ECO:0000313" key="3">
    <source>
        <dbReference type="EMBL" id="MCC9034356.1"/>
    </source>
</evidence>
<dbReference type="RefSeq" id="WP_191179339.1">
    <property type="nucleotide sequence ID" value="NZ_JACXXP010000009.1"/>
</dbReference>